<feature type="domain" description="Amino acid permease/ SLC12A" evidence="8">
    <location>
        <begin position="14"/>
        <end position="476"/>
    </location>
</feature>
<dbReference type="Proteomes" id="UP000016931">
    <property type="component" value="Unassembled WGS sequence"/>
</dbReference>
<feature type="transmembrane region" description="Helical" evidence="7">
    <location>
        <begin position="418"/>
        <end position="437"/>
    </location>
</feature>
<dbReference type="STRING" id="692275.N1QDJ7"/>
<evidence type="ECO:0000256" key="1">
    <source>
        <dbReference type="ARBA" id="ARBA00004141"/>
    </source>
</evidence>
<dbReference type="eggNOG" id="KOG1286">
    <property type="taxonomic scope" value="Eukaryota"/>
</dbReference>
<keyword evidence="3 7" id="KW-0812">Transmembrane</keyword>
<comment type="subcellular location">
    <subcellularLocation>
        <location evidence="1">Membrane</location>
        <topology evidence="1">Multi-pass membrane protein</topology>
    </subcellularLocation>
</comment>
<evidence type="ECO:0000256" key="7">
    <source>
        <dbReference type="SAM" id="Phobius"/>
    </source>
</evidence>
<evidence type="ECO:0000256" key="3">
    <source>
        <dbReference type="ARBA" id="ARBA00022692"/>
    </source>
</evidence>
<keyword evidence="5 7" id="KW-1133">Transmembrane helix</keyword>
<feature type="transmembrane region" description="Helical" evidence="7">
    <location>
        <begin position="96"/>
        <end position="117"/>
    </location>
</feature>
<dbReference type="HOGENOM" id="CLU_007946_12_1_1"/>
<feature type="transmembrane region" description="Helical" evidence="7">
    <location>
        <begin position="47"/>
        <end position="76"/>
    </location>
</feature>
<keyword evidence="10" id="KW-1185">Reference proteome</keyword>
<evidence type="ECO:0000256" key="2">
    <source>
        <dbReference type="ARBA" id="ARBA00022448"/>
    </source>
</evidence>
<dbReference type="PANTHER" id="PTHR43341:SF18">
    <property type="entry name" value="AMINO ACID PERMEASE_ SLC12A DOMAIN-CONTAINING PROTEIN"/>
    <property type="match status" value="1"/>
</dbReference>
<proteinExistence type="predicted"/>
<evidence type="ECO:0000256" key="5">
    <source>
        <dbReference type="ARBA" id="ARBA00022989"/>
    </source>
</evidence>
<dbReference type="GO" id="GO:0015171">
    <property type="term" value="F:amino acid transmembrane transporter activity"/>
    <property type="evidence" value="ECO:0007669"/>
    <property type="project" value="TreeGrafter"/>
</dbReference>
<dbReference type="RefSeq" id="XP_016757631.1">
    <property type="nucleotide sequence ID" value="XM_016909980.1"/>
</dbReference>
<protein>
    <submittedName>
        <fullName evidence="9">Proline-specific permease</fullName>
    </submittedName>
</protein>
<dbReference type="OMA" id="VHWINIE"/>
<dbReference type="AlphaFoldDB" id="N1QDJ7"/>
<feature type="transmembrane region" description="Helical" evidence="7">
    <location>
        <begin position="245"/>
        <end position="264"/>
    </location>
</feature>
<feature type="transmembrane region" description="Helical" evidence="7">
    <location>
        <begin position="377"/>
        <end position="397"/>
    </location>
</feature>
<evidence type="ECO:0000259" key="8">
    <source>
        <dbReference type="Pfam" id="PF00324"/>
    </source>
</evidence>
<accession>N1QDJ7</accession>
<evidence type="ECO:0000313" key="10">
    <source>
        <dbReference type="Proteomes" id="UP000016931"/>
    </source>
</evidence>
<dbReference type="EMBL" id="KB456269">
    <property type="protein sequence ID" value="EMF09510.1"/>
    <property type="molecule type" value="Genomic_DNA"/>
</dbReference>
<feature type="transmembrane region" description="Helical" evidence="7">
    <location>
        <begin position="449"/>
        <end position="469"/>
    </location>
</feature>
<organism evidence="9 10">
    <name type="scientific">Sphaerulina musiva (strain SO2202)</name>
    <name type="common">Poplar stem canker fungus</name>
    <name type="synonym">Septoria musiva</name>
    <dbReference type="NCBI Taxonomy" id="692275"/>
    <lineage>
        <taxon>Eukaryota</taxon>
        <taxon>Fungi</taxon>
        <taxon>Dikarya</taxon>
        <taxon>Ascomycota</taxon>
        <taxon>Pezizomycotina</taxon>
        <taxon>Dothideomycetes</taxon>
        <taxon>Dothideomycetidae</taxon>
        <taxon>Mycosphaerellales</taxon>
        <taxon>Mycosphaerellaceae</taxon>
        <taxon>Sphaerulina</taxon>
    </lineage>
</organism>
<dbReference type="FunFam" id="1.20.1740.10:FF:000006">
    <property type="entry name" value="General amino acid permease"/>
    <property type="match status" value="1"/>
</dbReference>
<dbReference type="GeneID" id="27907117"/>
<feature type="transmembrane region" description="Helical" evidence="7">
    <location>
        <begin position="123"/>
        <end position="144"/>
    </location>
</feature>
<evidence type="ECO:0000256" key="4">
    <source>
        <dbReference type="ARBA" id="ARBA00022970"/>
    </source>
</evidence>
<feature type="transmembrane region" description="Helical" evidence="7">
    <location>
        <begin position="156"/>
        <end position="175"/>
    </location>
</feature>
<name>N1QDJ7_SPHMS</name>
<dbReference type="Pfam" id="PF00324">
    <property type="entry name" value="AA_permease"/>
    <property type="match status" value="1"/>
</dbReference>
<gene>
    <name evidence="9" type="ORF">SEPMUDRAFT_72267</name>
</gene>
<evidence type="ECO:0000313" key="9">
    <source>
        <dbReference type="EMBL" id="EMF09510.1"/>
    </source>
</evidence>
<dbReference type="GO" id="GO:0016020">
    <property type="term" value="C:membrane"/>
    <property type="evidence" value="ECO:0007669"/>
    <property type="project" value="UniProtKB-SubCell"/>
</dbReference>
<keyword evidence="2" id="KW-0813">Transport</keyword>
<keyword evidence="4" id="KW-0029">Amino-acid transport</keyword>
<feature type="transmembrane region" description="Helical" evidence="7">
    <location>
        <begin position="342"/>
        <end position="362"/>
    </location>
</feature>
<sequence length="511" mass="56180">MISLSIRQGLHQRHIQMIALAGAIGTGLFLGSGKAIAQAGPLGAFLGYTFVGMLACGPVLSIAEMSALIPLSGGIVRHAELLVDPALAFANGWNTIYSYMVSLPAELVAAAILVDFWSSINNAVWITIFGLLLIASNSILVRIYGELEFFFASLKILLIVGVNIMALVIVCGGGPDHHTYGFQYWRRPGPLVQYLGIEGSTGRFLGFWTVFNNAVYAYSGIENVSLPASETSNPRRNIPIAAKRIFWRVGIFYMLSIFMVGLVVPSTDENLLNSSGTAAASPFVIAASRAGIKIVPSIINAVVLTSAWSSGNSGLLNSSRTLYGLAQEGRAFKIFKRTNRLGIPYVAVGFMSLFICLGYMTLSQSASTVFTWLQDLVSVSTLVNWTVICIVYLRFFYAMKKQGINRNRLPWKSPLQPYLAWITAAFFILLLLTGGYTTFLHGHWSTETFISSYINIPIVILAYFSYKFIFKTQILSLEKVPVLRYIEIAEQNLEAPAKPVTGWRRLNILWS</sequence>
<dbReference type="InterPro" id="IPR004841">
    <property type="entry name" value="AA-permease/SLC12A_dom"/>
</dbReference>
<dbReference type="Gene3D" id="1.20.1740.10">
    <property type="entry name" value="Amino acid/polyamine transporter I"/>
    <property type="match status" value="1"/>
</dbReference>
<dbReference type="OrthoDB" id="3900342at2759"/>
<reference evidence="9 10" key="1">
    <citation type="journal article" date="2012" name="PLoS Pathog.">
        <title>Diverse lifestyles and strategies of plant pathogenesis encoded in the genomes of eighteen Dothideomycetes fungi.</title>
        <authorList>
            <person name="Ohm R.A."/>
            <person name="Feau N."/>
            <person name="Henrissat B."/>
            <person name="Schoch C.L."/>
            <person name="Horwitz B.A."/>
            <person name="Barry K.W."/>
            <person name="Condon B.J."/>
            <person name="Copeland A.C."/>
            <person name="Dhillon B."/>
            <person name="Glaser F."/>
            <person name="Hesse C.N."/>
            <person name="Kosti I."/>
            <person name="LaButti K."/>
            <person name="Lindquist E.A."/>
            <person name="Lucas S."/>
            <person name="Salamov A.A."/>
            <person name="Bradshaw R.E."/>
            <person name="Ciuffetti L."/>
            <person name="Hamelin R.C."/>
            <person name="Kema G.H.J."/>
            <person name="Lawrence C."/>
            <person name="Scott J.A."/>
            <person name="Spatafora J.W."/>
            <person name="Turgeon B.G."/>
            <person name="de Wit P.J.G.M."/>
            <person name="Zhong S."/>
            <person name="Goodwin S.B."/>
            <person name="Grigoriev I.V."/>
        </authorList>
    </citation>
    <scope>NUCLEOTIDE SEQUENCE [LARGE SCALE GENOMIC DNA]</scope>
    <source>
        <strain evidence="9 10">SO2202</strain>
    </source>
</reference>
<evidence type="ECO:0000256" key="6">
    <source>
        <dbReference type="ARBA" id="ARBA00023136"/>
    </source>
</evidence>
<keyword evidence="6 7" id="KW-0472">Membrane</keyword>
<dbReference type="InterPro" id="IPR050524">
    <property type="entry name" value="APC_YAT"/>
</dbReference>
<dbReference type="PANTHER" id="PTHR43341">
    <property type="entry name" value="AMINO ACID PERMEASE"/>
    <property type="match status" value="1"/>
</dbReference>
<dbReference type="PIRSF" id="PIRSF006060">
    <property type="entry name" value="AA_transporter"/>
    <property type="match status" value="1"/>
</dbReference>